<dbReference type="EMBL" id="JANAKD010001423">
    <property type="protein sequence ID" value="KAJ3479599.1"/>
    <property type="molecule type" value="Genomic_DNA"/>
</dbReference>
<proteinExistence type="predicted"/>
<reference evidence="1" key="1">
    <citation type="submission" date="2022-07" db="EMBL/GenBank/DDBJ databases">
        <title>Genome Sequence of Lecanicillium saksenae.</title>
        <authorList>
            <person name="Buettner E."/>
        </authorList>
    </citation>
    <scope>NUCLEOTIDE SEQUENCE</scope>
    <source>
        <strain evidence="1">VT-O1</strain>
    </source>
</reference>
<evidence type="ECO:0000313" key="2">
    <source>
        <dbReference type="Proteomes" id="UP001148737"/>
    </source>
</evidence>
<sequence>MADIAITEVNRAAPAAAALSMPPPAETIPRSVEAPFPGPNEALTEASVTQRALSETERMPTPVSDEPGGETRPAPLSERPAGLDNEQDSELSDPDSTVRTPPRAVEPEEEIVVGEKGSRAPKQDGDEDETMADADEEPSGSHYPKRKRTSIFNDLSESKIEIPTSIRTERPERTALPSASNKPKPRNSLGGVKGVLVGHWRDSQVPELENKHAVIGFIDVRDRLRTRIQPINKDGETISNDYPLPPGPGGSWVTFDRIYFSDHLVGLDHFQVKEYVRLRAAAVEETDEERLAGEAEAVKIATIKGRELLQIENPVRGSKRL</sequence>
<gene>
    <name evidence="1" type="ORF">NLG97_g8279</name>
</gene>
<keyword evidence="2" id="KW-1185">Reference proteome</keyword>
<evidence type="ECO:0000313" key="1">
    <source>
        <dbReference type="EMBL" id="KAJ3479599.1"/>
    </source>
</evidence>
<accession>A0ACC1QMD8</accession>
<name>A0ACC1QMD8_9HYPO</name>
<organism evidence="1 2">
    <name type="scientific">Lecanicillium saksenae</name>
    <dbReference type="NCBI Taxonomy" id="468837"/>
    <lineage>
        <taxon>Eukaryota</taxon>
        <taxon>Fungi</taxon>
        <taxon>Dikarya</taxon>
        <taxon>Ascomycota</taxon>
        <taxon>Pezizomycotina</taxon>
        <taxon>Sordariomycetes</taxon>
        <taxon>Hypocreomycetidae</taxon>
        <taxon>Hypocreales</taxon>
        <taxon>Cordycipitaceae</taxon>
        <taxon>Lecanicillium</taxon>
    </lineage>
</organism>
<comment type="caution">
    <text evidence="1">The sequence shown here is derived from an EMBL/GenBank/DDBJ whole genome shotgun (WGS) entry which is preliminary data.</text>
</comment>
<protein>
    <submittedName>
        <fullName evidence="1">Uncharacterized protein</fullName>
    </submittedName>
</protein>
<dbReference type="Proteomes" id="UP001148737">
    <property type="component" value="Unassembled WGS sequence"/>
</dbReference>